<accession>A0ABV2PML4</accession>
<name>A0ABV2PML4_9BACI</name>
<evidence type="ECO:0000313" key="1">
    <source>
        <dbReference type="EMBL" id="MET4562182.1"/>
    </source>
</evidence>
<dbReference type="Proteomes" id="UP001549363">
    <property type="component" value="Unassembled WGS sequence"/>
</dbReference>
<protein>
    <submittedName>
        <fullName evidence="1">Uncharacterized protein</fullName>
    </submittedName>
</protein>
<keyword evidence="2" id="KW-1185">Reference proteome</keyword>
<gene>
    <name evidence="1" type="ORF">ABIA69_003368</name>
</gene>
<proteinExistence type="predicted"/>
<dbReference type="RefSeq" id="WP_354472366.1">
    <property type="nucleotide sequence ID" value="NZ_JBEPSB010000018.1"/>
</dbReference>
<dbReference type="EMBL" id="JBEPSB010000018">
    <property type="protein sequence ID" value="MET4562182.1"/>
    <property type="molecule type" value="Genomic_DNA"/>
</dbReference>
<reference evidence="1 2" key="1">
    <citation type="submission" date="2024-06" db="EMBL/GenBank/DDBJ databases">
        <title>Sorghum-associated microbial communities from plants grown in Nebraska, USA.</title>
        <authorList>
            <person name="Schachtman D."/>
        </authorList>
    </citation>
    <scope>NUCLEOTIDE SEQUENCE [LARGE SCALE GENOMIC DNA]</scope>
    <source>
        <strain evidence="1 2">736</strain>
    </source>
</reference>
<organism evidence="1 2">
    <name type="scientific">Lysinibacillus parviboronicapiens</name>
    <dbReference type="NCBI Taxonomy" id="436516"/>
    <lineage>
        <taxon>Bacteria</taxon>
        <taxon>Bacillati</taxon>
        <taxon>Bacillota</taxon>
        <taxon>Bacilli</taxon>
        <taxon>Bacillales</taxon>
        <taxon>Bacillaceae</taxon>
        <taxon>Lysinibacillus</taxon>
    </lineage>
</organism>
<comment type="caution">
    <text evidence="1">The sequence shown here is derived from an EMBL/GenBank/DDBJ whole genome shotgun (WGS) entry which is preliminary data.</text>
</comment>
<sequence length="154" mass="16870">MCSVRITSNNRIPQITQSLQELGGLGVEVGIFGSDDSFYAMIAGVHEFGITIRKETGSIVIPERSFLRSTFDENNNKWVNFMKKQIPKLLEGQISAHALCELLGTRMVADIQKKITTLNTPPNAASTISAKGSSNPLIDTGGLRMRVTYRVVSI</sequence>
<evidence type="ECO:0000313" key="2">
    <source>
        <dbReference type="Proteomes" id="UP001549363"/>
    </source>
</evidence>